<evidence type="ECO:0000259" key="1">
    <source>
        <dbReference type="Pfam" id="PF00107"/>
    </source>
</evidence>
<keyword evidence="3" id="KW-1185">Reference proteome</keyword>
<dbReference type="SUPFAM" id="SSF51735">
    <property type="entry name" value="NAD(P)-binding Rossmann-fold domains"/>
    <property type="match status" value="1"/>
</dbReference>
<proteinExistence type="predicted"/>
<dbReference type="InterPro" id="IPR013149">
    <property type="entry name" value="ADH-like_C"/>
</dbReference>
<dbReference type="PANTHER" id="PTHR45348:SF2">
    <property type="entry name" value="ZINC-TYPE ALCOHOL DEHYDROGENASE-LIKE PROTEIN C2E1P3.01"/>
    <property type="match status" value="1"/>
</dbReference>
<organism evidence="2 3">
    <name type="scientific">Malassezia obtusa</name>
    <dbReference type="NCBI Taxonomy" id="76774"/>
    <lineage>
        <taxon>Eukaryota</taxon>
        <taxon>Fungi</taxon>
        <taxon>Dikarya</taxon>
        <taxon>Basidiomycota</taxon>
        <taxon>Ustilaginomycotina</taxon>
        <taxon>Malasseziomycetes</taxon>
        <taxon>Malasseziales</taxon>
        <taxon>Malasseziaceae</taxon>
        <taxon>Malassezia</taxon>
    </lineage>
</organism>
<sequence length="273" mass="29614">MVRGAYQPGMGAFANYVATIPQTLIKIPDNVPDEQAAGLGVGGFTAYLSLFQEKHLGLAPPSPSLEKLPPVDSSKKILIWSGATSVGQFAIQFARTAGLYVIVTASAKHEEYLKSLGASELYDYKDEKAPEKIAEAHPDLVYAYDTFSTEASQEGCARALSKTQPSKLVTILGPHKGLSSINDKVKPSFFLGYTLASQGLDYFGFHFSKEYCEEDQKFMLQFISSGIFTHLLSKGLVKPNRTSPQSGGLAEIPAGLDRMRKGQVSCEKLTYAV</sequence>
<dbReference type="Proteomes" id="UP001214603">
    <property type="component" value="Chromosome 1"/>
</dbReference>
<accession>A0AAF0E2Y6</accession>
<gene>
    <name evidence="2" type="ORF">MOBT1_000899</name>
</gene>
<dbReference type="EMBL" id="CP119934">
    <property type="protein sequence ID" value="WFD02218.1"/>
    <property type="molecule type" value="Genomic_DNA"/>
</dbReference>
<dbReference type="CDD" id="cd08249">
    <property type="entry name" value="enoyl_reductase_like"/>
    <property type="match status" value="1"/>
</dbReference>
<reference evidence="2" key="1">
    <citation type="submission" date="2023-03" db="EMBL/GenBank/DDBJ databases">
        <title>Mating type loci evolution in Malassezia.</title>
        <authorList>
            <person name="Coelho M.A."/>
        </authorList>
    </citation>
    <scope>NUCLEOTIDE SEQUENCE</scope>
    <source>
        <strain evidence="2">CBS 7876</strain>
    </source>
</reference>
<dbReference type="InterPro" id="IPR036291">
    <property type="entry name" value="NAD(P)-bd_dom_sf"/>
</dbReference>
<feature type="domain" description="Alcohol dehydrogenase-like C-terminal" evidence="1">
    <location>
        <begin position="86"/>
        <end position="209"/>
    </location>
</feature>
<protein>
    <recommendedName>
        <fullName evidence="1">Alcohol dehydrogenase-like C-terminal domain-containing protein</fullName>
    </recommendedName>
</protein>
<name>A0AAF0E2Y6_9BASI</name>
<dbReference type="AlphaFoldDB" id="A0AAF0E2Y6"/>
<dbReference type="InterPro" id="IPR047122">
    <property type="entry name" value="Trans-enoyl_RdTase-like"/>
</dbReference>
<evidence type="ECO:0000313" key="2">
    <source>
        <dbReference type="EMBL" id="WFD02218.1"/>
    </source>
</evidence>
<dbReference type="PANTHER" id="PTHR45348">
    <property type="entry name" value="HYPOTHETICAL OXIDOREDUCTASE (EUROFUNG)"/>
    <property type="match status" value="1"/>
</dbReference>
<evidence type="ECO:0000313" key="3">
    <source>
        <dbReference type="Proteomes" id="UP001214603"/>
    </source>
</evidence>
<dbReference type="GO" id="GO:0016651">
    <property type="term" value="F:oxidoreductase activity, acting on NAD(P)H"/>
    <property type="evidence" value="ECO:0007669"/>
    <property type="project" value="InterPro"/>
</dbReference>
<dbReference type="Gene3D" id="3.40.50.720">
    <property type="entry name" value="NAD(P)-binding Rossmann-like Domain"/>
    <property type="match status" value="1"/>
</dbReference>
<dbReference type="Pfam" id="PF00107">
    <property type="entry name" value="ADH_zinc_N"/>
    <property type="match status" value="1"/>
</dbReference>